<evidence type="ECO:0000313" key="4">
    <source>
        <dbReference type="Proteomes" id="UP000011058"/>
    </source>
</evidence>
<name>I0KAL0_9BACT</name>
<dbReference type="eggNOG" id="COG5343">
    <property type="taxonomic scope" value="Bacteria"/>
</dbReference>
<gene>
    <name evidence="3" type="ORF">FAES_3154</name>
</gene>
<dbReference type="STRING" id="1166018.FAES_3154"/>
<evidence type="ECO:0000256" key="1">
    <source>
        <dbReference type="SAM" id="Phobius"/>
    </source>
</evidence>
<feature type="transmembrane region" description="Helical" evidence="1">
    <location>
        <begin position="102"/>
        <end position="121"/>
    </location>
</feature>
<organism evidence="3 4">
    <name type="scientific">Fibrella aestuarina BUZ 2</name>
    <dbReference type="NCBI Taxonomy" id="1166018"/>
    <lineage>
        <taxon>Bacteria</taxon>
        <taxon>Pseudomonadati</taxon>
        <taxon>Bacteroidota</taxon>
        <taxon>Cytophagia</taxon>
        <taxon>Cytophagales</taxon>
        <taxon>Spirosomataceae</taxon>
        <taxon>Fibrella</taxon>
    </lineage>
</organism>
<dbReference type="PANTHER" id="PTHR37461:SF1">
    <property type="entry name" value="ANTI-SIGMA-K FACTOR RSKA"/>
    <property type="match status" value="1"/>
</dbReference>
<dbReference type="InterPro" id="IPR051474">
    <property type="entry name" value="Anti-sigma-K/W_factor"/>
</dbReference>
<reference evidence="3 4" key="1">
    <citation type="journal article" date="2012" name="J. Bacteriol.">
        <title>Genome Sequence of Fibrella aestuarina BUZ 2T, a Filamentous Marine Bacterium.</title>
        <authorList>
            <person name="Filippini M."/>
            <person name="Qi W."/>
            <person name="Blom J."/>
            <person name="Goesmann A."/>
            <person name="Smits T.H."/>
            <person name="Bagheri H.C."/>
        </authorList>
    </citation>
    <scope>NUCLEOTIDE SEQUENCE [LARGE SCALE GENOMIC DNA]</scope>
    <source>
        <strain evidence="4">BUZ 2T</strain>
    </source>
</reference>
<dbReference type="GO" id="GO:0016989">
    <property type="term" value="F:sigma factor antagonist activity"/>
    <property type="evidence" value="ECO:0007669"/>
    <property type="project" value="TreeGrafter"/>
</dbReference>
<dbReference type="PATRIC" id="fig|1166018.3.peg.4924"/>
<keyword evidence="1" id="KW-0812">Transmembrane</keyword>
<evidence type="ECO:0000313" key="3">
    <source>
        <dbReference type="EMBL" id="CCH01163.1"/>
    </source>
</evidence>
<dbReference type="Proteomes" id="UP000011058">
    <property type="component" value="Chromosome"/>
</dbReference>
<feature type="domain" description="Anti-sigma K factor RskA C-terminal" evidence="2">
    <location>
        <begin position="104"/>
        <end position="260"/>
    </location>
</feature>
<proteinExistence type="predicted"/>
<sequence>MNIPDYITSGILESYVLGTVSDQERREVDCLSGIYPEVRQELDRLTLALENYALLHSVEPPADLQERIRSRLTMNSAPIMAEDEADANVIPLHRERPAFQGAWVAAAAVGLLLIAFAYYLISQLRTEQQQGGQLAATNVKLQTELGQLRQQQQRDTQLLSLLRQPGTQTVRLASAKPDGSRADVIVYWNRPKKLVTLEVESLPELASNQQYQLWALVDGKPVDAGVFTNGVALQEQNRAIPAADQFAITIEKLGGSPTPTLSALVAIGKVG</sequence>
<dbReference type="HOGENOM" id="CLU_075802_2_0_10"/>
<protein>
    <recommendedName>
        <fullName evidence="2">Anti-sigma K factor RskA C-terminal domain-containing protein</fullName>
    </recommendedName>
</protein>
<dbReference type="OrthoDB" id="1420916at2"/>
<accession>I0KAL0</accession>
<evidence type="ECO:0000259" key="2">
    <source>
        <dbReference type="Pfam" id="PF10099"/>
    </source>
</evidence>
<dbReference type="PANTHER" id="PTHR37461">
    <property type="entry name" value="ANTI-SIGMA-K FACTOR RSKA"/>
    <property type="match status" value="1"/>
</dbReference>
<dbReference type="RefSeq" id="WP_015332262.1">
    <property type="nucleotide sequence ID" value="NC_020054.1"/>
</dbReference>
<keyword evidence="1" id="KW-0472">Membrane</keyword>
<dbReference type="GO" id="GO:0006417">
    <property type="term" value="P:regulation of translation"/>
    <property type="evidence" value="ECO:0007669"/>
    <property type="project" value="TreeGrafter"/>
</dbReference>
<keyword evidence="4" id="KW-1185">Reference proteome</keyword>
<dbReference type="Pfam" id="PF10099">
    <property type="entry name" value="RskA_C"/>
    <property type="match status" value="1"/>
</dbReference>
<dbReference type="EMBL" id="HE796683">
    <property type="protein sequence ID" value="CCH01163.1"/>
    <property type="molecule type" value="Genomic_DNA"/>
</dbReference>
<dbReference type="KEGG" id="fae:FAES_3154"/>
<dbReference type="AlphaFoldDB" id="I0KAL0"/>
<dbReference type="InterPro" id="IPR018764">
    <property type="entry name" value="RskA_C"/>
</dbReference>
<keyword evidence="1" id="KW-1133">Transmembrane helix</keyword>
<dbReference type="GO" id="GO:0005886">
    <property type="term" value="C:plasma membrane"/>
    <property type="evidence" value="ECO:0007669"/>
    <property type="project" value="InterPro"/>
</dbReference>